<dbReference type="InterPro" id="IPR027417">
    <property type="entry name" value="P-loop_NTPase"/>
</dbReference>
<feature type="compositionally biased region" description="Basic and acidic residues" evidence="6">
    <location>
        <begin position="39"/>
        <end position="57"/>
    </location>
</feature>
<dbReference type="PANTHER" id="PTHR12933:SF0">
    <property type="entry name" value="U3 SMALL NUCLEOLAR RNA-ASSOCIATED PROTEIN 25 HOMOLOG"/>
    <property type="match status" value="1"/>
</dbReference>
<evidence type="ECO:0000256" key="1">
    <source>
        <dbReference type="ARBA" id="ARBA00004604"/>
    </source>
</evidence>
<gene>
    <name evidence="9" type="primary">EOG090X05RM</name>
</gene>
<dbReference type="GO" id="GO:0019843">
    <property type="term" value="F:rRNA binding"/>
    <property type="evidence" value="ECO:0007669"/>
    <property type="project" value="TreeGrafter"/>
</dbReference>
<dbReference type="InterPro" id="IPR053940">
    <property type="entry name" value="UTP25_NTPase-like"/>
</dbReference>
<dbReference type="SUPFAM" id="SSF52540">
    <property type="entry name" value="P-loop containing nucleoside triphosphate hydrolases"/>
    <property type="match status" value="1"/>
</dbReference>
<feature type="compositionally biased region" description="Acidic residues" evidence="6">
    <location>
        <begin position="99"/>
        <end position="112"/>
    </location>
</feature>
<evidence type="ECO:0000256" key="2">
    <source>
        <dbReference type="ARBA" id="ARBA00009223"/>
    </source>
</evidence>
<name>A0A4Y7NIC8_9CRUS</name>
<evidence type="ECO:0000313" key="9">
    <source>
        <dbReference type="EMBL" id="SVE92374.1"/>
    </source>
</evidence>
<evidence type="ECO:0000256" key="3">
    <source>
        <dbReference type="ARBA" id="ARBA00023242"/>
    </source>
</evidence>
<dbReference type="PANTHER" id="PTHR12933">
    <property type="entry name" value="ORF PROTEIN-RELATED"/>
    <property type="match status" value="1"/>
</dbReference>
<dbReference type="GO" id="GO:0000462">
    <property type="term" value="P:maturation of SSU-rRNA from tricistronic rRNA transcript (SSU-rRNA, 5.8S rRNA, LSU-rRNA)"/>
    <property type="evidence" value="ECO:0007669"/>
    <property type="project" value="TreeGrafter"/>
</dbReference>
<dbReference type="Pfam" id="PF22916">
    <property type="entry name" value="UTP25_NTPase-like"/>
    <property type="match status" value="1"/>
</dbReference>
<dbReference type="Pfam" id="PF06862">
    <property type="entry name" value="Utp25_C"/>
    <property type="match status" value="1"/>
</dbReference>
<dbReference type="AlphaFoldDB" id="A0A4Y7NIC8"/>
<sequence>MGRGRRGSNKRGGFKNHGSRKKPNQGHGSGGKFRNKRSFNKEDDKNASEGKRQKLEPVEETIPADEESSSSESEEEVKPYTQLLSMFKTSSKAQQVLTSEEESDDTDDEETLDQNPKVGSADEVDDSNLDEEEEENSDNESEEDDYSDDEEQEDYSSDEEGQEDDSDDGGEESDEDKSKVSERKTKAIEEVLEEEPEEEISDGEVEKEELSSDQFCLHYERELSENLLEVLTSPKPYETQELKWKSLGRMVVSLPCKADPTPVKPKLILGETVEKHVTPGSLPVLKYGIPLKDYGVRLQLCSNLDKRPLSDDASTQLAEELLSPLQHELFTLANEYRDVYYPEQTHLNTDEIQTVYCLHALNHVMKSRDKVLYHNAKLKMARENGAAMGEIEYRDQGLVRPRVLIIAPLRNTAVKIVEKLASLLLPERGQIVNKDRFYQEYNEESDGKAKQVPKKSYKPEDFEALFDGNTDDSFRIGLSVAKRSLKLYAGFYVADILITSPLGARTLLTEDFDFLCSIEVLIIDRTDVLYMQNWDHVLHLFQHLHLQPREQHDTDLGRVRLWALNGYSAHYRQNLIFSNVALPEVSALFTRRGTNFAGKIRVENLVPVSSTTVCRVVVQLPQAFHRFSTPTSTQSADDRFQFFIKKFLPQYRDALMTNTLVYIPSYYDYVRLRNHLHKEDYNFGLACEYTPDGKLAQVRNRFFLGKKRLLLYTERLHFYRRLTVKGIHHIVFYQLPTYPHFYPELCNLLQDAFQNKKHRGDFSQTCTVLYSTFDAPRLSAIVGSQRAAEMLTSDRNVHLFVSGGS</sequence>
<feature type="compositionally biased region" description="Basic residues" evidence="6">
    <location>
        <begin position="1"/>
        <end position="24"/>
    </location>
</feature>
<evidence type="ECO:0000259" key="7">
    <source>
        <dbReference type="Pfam" id="PF06862"/>
    </source>
</evidence>
<keyword evidence="3" id="KW-0539">Nucleus</keyword>
<feature type="compositionally biased region" description="Polar residues" evidence="6">
    <location>
        <begin position="82"/>
        <end position="96"/>
    </location>
</feature>
<accession>A0A4Y7NIC8</accession>
<evidence type="ECO:0000256" key="5">
    <source>
        <dbReference type="ARBA" id="ARBA00032325"/>
    </source>
</evidence>
<feature type="region of interest" description="Disordered" evidence="6">
    <location>
        <begin position="1"/>
        <end position="209"/>
    </location>
</feature>
<dbReference type="EMBL" id="LR022755">
    <property type="protein sequence ID" value="SVE92374.1"/>
    <property type="molecule type" value="mRNA"/>
</dbReference>
<evidence type="ECO:0000259" key="8">
    <source>
        <dbReference type="Pfam" id="PF22916"/>
    </source>
</evidence>
<feature type="compositionally biased region" description="Acidic residues" evidence="6">
    <location>
        <begin position="122"/>
        <end position="175"/>
    </location>
</feature>
<proteinExistence type="evidence at transcript level"/>
<organism evidence="9">
    <name type="scientific">Megafenestra aurita</name>
    <dbReference type="NCBI Taxonomy" id="2291010"/>
    <lineage>
        <taxon>Eukaryota</taxon>
        <taxon>Metazoa</taxon>
        <taxon>Ecdysozoa</taxon>
        <taxon>Arthropoda</taxon>
        <taxon>Crustacea</taxon>
        <taxon>Branchiopoda</taxon>
        <taxon>Diplostraca</taxon>
        <taxon>Cladocera</taxon>
        <taxon>Anomopoda</taxon>
        <taxon>Daphniidae</taxon>
        <taxon>Megafenestra</taxon>
    </lineage>
</organism>
<feature type="domain" description="UTP25 NTP hydrolase-like" evidence="8">
    <location>
        <begin position="336"/>
        <end position="600"/>
    </location>
</feature>
<feature type="compositionally biased region" description="Acidic residues" evidence="6">
    <location>
        <begin position="190"/>
        <end position="207"/>
    </location>
</feature>
<feature type="domain" description="UTP25 C-terminal" evidence="7">
    <location>
        <begin position="613"/>
        <end position="800"/>
    </location>
</feature>
<feature type="compositionally biased region" description="Acidic residues" evidence="6">
    <location>
        <begin position="58"/>
        <end position="75"/>
    </location>
</feature>
<dbReference type="InterPro" id="IPR053939">
    <property type="entry name" value="UTP25_C"/>
</dbReference>
<dbReference type="GO" id="GO:0034511">
    <property type="term" value="F:U3 snoRNA binding"/>
    <property type="evidence" value="ECO:0007669"/>
    <property type="project" value="InterPro"/>
</dbReference>
<evidence type="ECO:0000256" key="4">
    <source>
        <dbReference type="ARBA" id="ARBA00024421"/>
    </source>
</evidence>
<dbReference type="GO" id="GO:0032040">
    <property type="term" value="C:small-subunit processome"/>
    <property type="evidence" value="ECO:0007669"/>
    <property type="project" value="TreeGrafter"/>
</dbReference>
<feature type="compositionally biased region" description="Basic and acidic residues" evidence="6">
    <location>
        <begin position="176"/>
        <end position="189"/>
    </location>
</feature>
<dbReference type="Gene3D" id="3.40.50.300">
    <property type="entry name" value="P-loop containing nucleotide triphosphate hydrolases"/>
    <property type="match status" value="1"/>
</dbReference>
<comment type="similarity">
    <text evidence="2">Belongs to the UTP25 family.</text>
</comment>
<reference evidence="9" key="1">
    <citation type="submission" date="2018-08" db="EMBL/GenBank/DDBJ databases">
        <authorList>
            <person name="Cornetti L."/>
        </authorList>
    </citation>
    <scope>NUCLEOTIDE SEQUENCE</scope>
    <source>
        <strain evidence="9">CH-H-2</strain>
    </source>
</reference>
<comment type="subcellular location">
    <subcellularLocation>
        <location evidence="1">Nucleus</location>
        <location evidence="1">Nucleolus</location>
    </subcellularLocation>
</comment>
<dbReference type="InterPro" id="IPR010678">
    <property type="entry name" value="UTP25"/>
</dbReference>
<protein>
    <recommendedName>
        <fullName evidence="4">U3 small nucleolar RNA-associated protein 25 homolog</fullName>
    </recommendedName>
    <alternativeName>
        <fullName evidence="5">UTP25 small subunit processor component</fullName>
    </alternativeName>
</protein>
<evidence type="ECO:0000256" key="6">
    <source>
        <dbReference type="SAM" id="MobiDB-lite"/>
    </source>
</evidence>